<dbReference type="RefSeq" id="WP_025227156.1">
    <property type="nucleotide sequence ID" value="NZ_CP007139.1"/>
</dbReference>
<dbReference type="EMBL" id="CP007139">
    <property type="protein sequence ID" value="AIE84200.1"/>
    <property type="molecule type" value="Genomic_DNA"/>
</dbReference>
<feature type="transmembrane region" description="Helical" evidence="2">
    <location>
        <begin position="337"/>
        <end position="356"/>
    </location>
</feature>
<dbReference type="SUPFAM" id="SSF53335">
    <property type="entry name" value="S-adenosyl-L-methionine-dependent methyltransferases"/>
    <property type="match status" value="1"/>
</dbReference>
<proteinExistence type="predicted"/>
<feature type="transmembrane region" description="Helical" evidence="2">
    <location>
        <begin position="291"/>
        <end position="317"/>
    </location>
</feature>
<evidence type="ECO:0008006" key="5">
    <source>
        <dbReference type="Google" id="ProtNLM"/>
    </source>
</evidence>
<dbReference type="HOGENOM" id="CLU_021206_0_0_0"/>
<feature type="transmembrane region" description="Helical" evidence="2">
    <location>
        <begin position="107"/>
        <end position="129"/>
    </location>
</feature>
<keyword evidence="4" id="KW-1185">Reference proteome</keyword>
<sequence length="728" mass="79231">MRILYTLTIFLSSALLFLVQPMVARIILPSYGGTASVWTTCELFFQAVLLLGYGYAHLSTRKLGVRRQPWLHLAIMAAALLTLPFVTRVSGGATGEGVPTLRLLAQLLVLVGLSFFAVSAGAPLIQRWFADTRDPHAKDPYFLYSASNLGSMVALLAYPLLVEPRLRLPQQTWLWAGGFGLLVALMATCAAAMARSPRPEVVASEPTDEDVLVDAGAITNRMRLKWIALSAVPSSLLLGATAYISTNVAPIPLLWVVPLALYLLTFILVFKKRPFIGSRPLGRIAGMLIPAIIVMIVMEAFMPALAIVHLSVFFIVAWACHARLSESRPAAAHLTEFYFWMSVGGVLGGAFNAIVAPVIFNTLFEYPLALIAAALLLPAYRPGTKASIADAYYPISVGVLTFAVAMGMLRYEVPPSQMRTFLAVGLPAVLCFLAVDRPVRFGSSLAAMILVANATGIASAAKVILSERSFFGVHRVLVFGVHDRFHQLLHGNTLHGLQNMERQSEPLTYYHRTGPIGTVFSAFSGPTKKENVALVGLGVGSIAAYGEPGQRMTFYEIDPTVRNLATNPKLFTFVRNSRAKVDIVIGDARLQLAKAPDHSYGLIVLDAFSSDSIPVHLLTREAGAMYLRKLAPGGILAYHISNRYLELSGVLTAMARDLGLVAYLDEDAPSRDEADEGKTSSIWMILARKKEDLGPLQKNSNWSVRDLDLGDKAWTDDYSNVLSVLKQE</sequence>
<keyword evidence="1" id="KW-0620">Polyamine biosynthesis</keyword>
<feature type="transmembrane region" description="Helical" evidence="2">
    <location>
        <begin position="226"/>
        <end position="245"/>
    </location>
</feature>
<dbReference type="OrthoDB" id="9761985at2"/>
<feature type="transmembrane region" description="Helical" evidence="2">
    <location>
        <begin position="392"/>
        <end position="409"/>
    </location>
</feature>
<keyword evidence="2" id="KW-0812">Transmembrane</keyword>
<reference evidence="3 4" key="1">
    <citation type="journal article" date="2014" name="PLoS ONE">
        <title>The first complete genome sequence of the class fimbriimonadia in the phylum armatimonadetes.</title>
        <authorList>
            <person name="Hu Z.Y."/>
            <person name="Wang Y.Z."/>
            <person name="Im W.T."/>
            <person name="Wang S.Y."/>
            <person name="Zhao G.P."/>
            <person name="Zheng H.J."/>
            <person name="Quan Z.X."/>
        </authorList>
    </citation>
    <scope>NUCLEOTIDE SEQUENCE [LARGE SCALE GENOMIC DNA]</scope>
    <source>
        <strain evidence="3">Gsoil 348</strain>
    </source>
</reference>
<dbReference type="Gene3D" id="3.40.50.150">
    <property type="entry name" value="Vaccinia Virus protein VP39"/>
    <property type="match status" value="1"/>
</dbReference>
<dbReference type="AlphaFoldDB" id="A0A068NN78"/>
<evidence type="ECO:0000256" key="2">
    <source>
        <dbReference type="SAM" id="Phobius"/>
    </source>
</evidence>
<feature type="transmembrane region" description="Helical" evidence="2">
    <location>
        <begin position="363"/>
        <end position="380"/>
    </location>
</feature>
<keyword evidence="2" id="KW-0472">Membrane</keyword>
<keyword evidence="2" id="KW-1133">Transmembrane helix</keyword>
<dbReference type="GO" id="GO:0006596">
    <property type="term" value="P:polyamine biosynthetic process"/>
    <property type="evidence" value="ECO:0007669"/>
    <property type="project" value="UniProtKB-KW"/>
</dbReference>
<dbReference type="NCBIfam" id="NF037959">
    <property type="entry name" value="MFS_SpdSyn"/>
    <property type="match status" value="1"/>
</dbReference>
<evidence type="ECO:0000256" key="1">
    <source>
        <dbReference type="ARBA" id="ARBA00023115"/>
    </source>
</evidence>
<accession>A0A068NN78</accession>
<feature type="transmembrane region" description="Helical" evidence="2">
    <location>
        <begin position="445"/>
        <end position="465"/>
    </location>
</feature>
<name>A0A068NN78_FIMGI</name>
<dbReference type="STRING" id="661478.OP10G_0832"/>
<evidence type="ECO:0000313" key="4">
    <source>
        <dbReference type="Proteomes" id="UP000027982"/>
    </source>
</evidence>
<feature type="transmembrane region" description="Helical" evidence="2">
    <location>
        <begin position="70"/>
        <end position="87"/>
    </location>
</feature>
<protein>
    <recommendedName>
        <fullName evidence="5">Spermidine synthase</fullName>
    </recommendedName>
</protein>
<dbReference type="PANTHER" id="PTHR43317:SF1">
    <property type="entry name" value="THERMOSPERMINE SYNTHASE ACAULIS5"/>
    <property type="match status" value="1"/>
</dbReference>
<feature type="transmembrane region" description="Helical" evidence="2">
    <location>
        <begin position="251"/>
        <end position="270"/>
    </location>
</feature>
<dbReference type="KEGG" id="fgi:OP10G_0832"/>
<evidence type="ECO:0000313" key="3">
    <source>
        <dbReference type="EMBL" id="AIE84200.1"/>
    </source>
</evidence>
<dbReference type="PANTHER" id="PTHR43317">
    <property type="entry name" value="THERMOSPERMINE SYNTHASE ACAULIS5"/>
    <property type="match status" value="1"/>
</dbReference>
<feature type="transmembrane region" description="Helical" evidence="2">
    <location>
        <begin position="173"/>
        <end position="194"/>
    </location>
</feature>
<feature type="transmembrane region" description="Helical" evidence="2">
    <location>
        <begin position="35"/>
        <end position="58"/>
    </location>
</feature>
<dbReference type="eggNOG" id="COG4122">
    <property type="taxonomic scope" value="Bacteria"/>
</dbReference>
<feature type="transmembrane region" description="Helical" evidence="2">
    <location>
        <begin position="141"/>
        <end position="161"/>
    </location>
</feature>
<feature type="transmembrane region" description="Helical" evidence="2">
    <location>
        <begin position="421"/>
        <end position="439"/>
    </location>
</feature>
<organism evidence="3 4">
    <name type="scientific">Fimbriimonas ginsengisoli Gsoil 348</name>
    <dbReference type="NCBI Taxonomy" id="661478"/>
    <lineage>
        <taxon>Bacteria</taxon>
        <taxon>Bacillati</taxon>
        <taxon>Armatimonadota</taxon>
        <taxon>Fimbriimonadia</taxon>
        <taxon>Fimbriimonadales</taxon>
        <taxon>Fimbriimonadaceae</taxon>
        <taxon>Fimbriimonas</taxon>
    </lineage>
</organism>
<dbReference type="InterPro" id="IPR029063">
    <property type="entry name" value="SAM-dependent_MTases_sf"/>
</dbReference>
<gene>
    <name evidence="3" type="ORF">OP10G_0832</name>
</gene>
<dbReference type="Proteomes" id="UP000027982">
    <property type="component" value="Chromosome"/>
</dbReference>